<name>A0ABY1SB29_CALBS</name>
<organism evidence="2 3">
    <name type="scientific">Caldicellulosiruptor bescii</name>
    <name type="common">Anaerocellum thermophilum</name>
    <dbReference type="NCBI Taxonomy" id="31899"/>
    <lineage>
        <taxon>Bacteria</taxon>
        <taxon>Bacillati</taxon>
        <taxon>Bacillota</taxon>
        <taxon>Bacillota incertae sedis</taxon>
        <taxon>Caldicellulosiruptorales</taxon>
        <taxon>Caldicellulosiruptoraceae</taxon>
        <taxon>Caldicellulosiruptor</taxon>
    </lineage>
</organism>
<evidence type="ECO:0000313" key="2">
    <source>
        <dbReference type="EMBL" id="SMR94933.1"/>
    </source>
</evidence>
<dbReference type="Proteomes" id="UP000196803">
    <property type="component" value="Unassembled WGS sequence"/>
</dbReference>
<feature type="transmembrane region" description="Helical" evidence="1">
    <location>
        <begin position="393"/>
        <end position="409"/>
    </location>
</feature>
<dbReference type="EMBL" id="FXXC01000001">
    <property type="protein sequence ID" value="SMR94933.1"/>
    <property type="molecule type" value="Genomic_DNA"/>
</dbReference>
<feature type="transmembrane region" description="Helical" evidence="1">
    <location>
        <begin position="274"/>
        <end position="294"/>
    </location>
</feature>
<gene>
    <name evidence="2" type="ORF">SAMN05216240_2345</name>
</gene>
<feature type="transmembrane region" description="Helical" evidence="1">
    <location>
        <begin position="94"/>
        <end position="119"/>
    </location>
</feature>
<keyword evidence="1" id="KW-0812">Transmembrane</keyword>
<feature type="transmembrane region" description="Helical" evidence="1">
    <location>
        <begin position="300"/>
        <end position="320"/>
    </location>
</feature>
<feature type="transmembrane region" description="Helical" evidence="1">
    <location>
        <begin position="161"/>
        <end position="182"/>
    </location>
</feature>
<feature type="transmembrane region" description="Helical" evidence="1">
    <location>
        <begin position="340"/>
        <end position="364"/>
    </location>
</feature>
<feature type="transmembrane region" description="Helical" evidence="1">
    <location>
        <begin position="131"/>
        <end position="149"/>
    </location>
</feature>
<dbReference type="RefSeq" id="WP_015907312.1">
    <property type="nucleotide sequence ID" value="NZ_FUZJ01000001.1"/>
</dbReference>
<keyword evidence="1" id="KW-1133">Transmembrane helix</keyword>
<evidence type="ECO:0000256" key="1">
    <source>
        <dbReference type="SAM" id="Phobius"/>
    </source>
</evidence>
<feature type="transmembrane region" description="Helical" evidence="1">
    <location>
        <begin position="20"/>
        <end position="42"/>
    </location>
</feature>
<evidence type="ECO:0000313" key="3">
    <source>
        <dbReference type="Proteomes" id="UP000196803"/>
    </source>
</evidence>
<keyword evidence="3" id="KW-1185">Reference proteome</keyword>
<keyword evidence="1" id="KW-0472">Membrane</keyword>
<feature type="transmembrane region" description="Helical" evidence="1">
    <location>
        <begin position="54"/>
        <end position="73"/>
    </location>
</feature>
<feature type="transmembrane region" description="Helical" evidence="1">
    <location>
        <begin position="188"/>
        <end position="207"/>
    </location>
</feature>
<dbReference type="GeneID" id="31772114"/>
<feature type="transmembrane region" description="Helical" evidence="1">
    <location>
        <begin position="370"/>
        <end position="388"/>
    </location>
</feature>
<comment type="caution">
    <text evidence="2">The sequence shown here is derived from an EMBL/GenBank/DDBJ whole genome shotgun (WGS) entry which is preliminary data.</text>
</comment>
<sequence length="411" mass="49558">MLKLLLVEYKDKLRMQMLIFKRSGVILVFGLILLFWIMPNLINTHYLNKLNYLAIRWMLFSAITLYFTLKIYISKNTNFYIYLPTFVHFYTQNFYRLGLVIIMRLINYLISRSFLFYFLYKIMIYIFGDNLHSFITKEILFLFIVTDIFSESIKFICSFTLFLKYSFIIKTLSLLTFVLLVYVLKEKVFLILLAIEIVLIPIILKNVDTQKLLNYSKIIYKSNWGFAKGDWGLLVEVGEEYKKLIDFSEKKSCDLVLSFPFNAYLYQFLIFKRVYSRQLMLLLLITILSIIIMPKQQLSVQPYCYFIIHSFLLFYLLLFYLMDTKEHVYFYMHRLNNLKLIFSALSFVLINIFLNFLLLAFLQPFWYYKVIWYLVLDSLLFFVLKIFWQNEKVKFLMLCGVIILQGLLLKF</sequence>
<reference evidence="2 3" key="1">
    <citation type="submission" date="2017-05" db="EMBL/GenBank/DDBJ databases">
        <authorList>
            <person name="Varghese N."/>
            <person name="Submissions S."/>
        </authorList>
    </citation>
    <scope>NUCLEOTIDE SEQUENCE [LARGE SCALE GENOMIC DNA]</scope>
    <source>
        <strain evidence="2 3">MACB1020</strain>
    </source>
</reference>
<proteinExistence type="predicted"/>
<protein>
    <submittedName>
        <fullName evidence="2">Uncharacterized protein</fullName>
    </submittedName>
</protein>
<accession>A0ABY1SB29</accession>